<protein>
    <submittedName>
        <fullName evidence="1">Uncharacterized protein</fullName>
    </submittedName>
</protein>
<gene>
    <name evidence="1" type="ORF">CBQ26_09910</name>
</gene>
<accession>A0A246BLD4</accession>
<evidence type="ECO:0000313" key="1">
    <source>
        <dbReference type="EMBL" id="OWL96102.1"/>
    </source>
</evidence>
<sequence length="68" mass="7274">MTVQLRREAGDASTAQVMASQDGRFQVGQTVRLLVKTHGGRTTLEVDGHPASVQGEGEGLDLRIELAK</sequence>
<name>A0A246BLD4_9DEIO</name>
<dbReference type="AlphaFoldDB" id="A0A246BLD4"/>
<dbReference type="Proteomes" id="UP000197208">
    <property type="component" value="Unassembled WGS sequence"/>
</dbReference>
<dbReference type="EMBL" id="NHMK01000012">
    <property type="protein sequence ID" value="OWL96102.1"/>
    <property type="molecule type" value="Genomic_DNA"/>
</dbReference>
<dbReference type="OrthoDB" id="9988271at2"/>
<comment type="caution">
    <text evidence="1">The sequence shown here is derived from an EMBL/GenBank/DDBJ whole genome shotgun (WGS) entry which is preliminary data.</text>
</comment>
<dbReference type="RefSeq" id="WP_088248487.1">
    <property type="nucleotide sequence ID" value="NZ_BNAM01000036.1"/>
</dbReference>
<evidence type="ECO:0000313" key="2">
    <source>
        <dbReference type="Proteomes" id="UP000197208"/>
    </source>
</evidence>
<reference evidence="1 2" key="1">
    <citation type="submission" date="2017-05" db="EMBL/GenBank/DDBJ databases">
        <title>De novo genome assembly of Deniococcus indicus strain DR1.</title>
        <authorList>
            <person name="Chauhan D."/>
            <person name="Yennamalli R.M."/>
            <person name="Priyadarshini R."/>
        </authorList>
    </citation>
    <scope>NUCLEOTIDE SEQUENCE [LARGE SCALE GENOMIC DNA]</scope>
    <source>
        <strain evidence="1 2">DR1</strain>
    </source>
</reference>
<proteinExistence type="predicted"/>
<keyword evidence="2" id="KW-1185">Reference proteome</keyword>
<organism evidence="1 2">
    <name type="scientific">Deinococcus indicus</name>
    <dbReference type="NCBI Taxonomy" id="223556"/>
    <lineage>
        <taxon>Bacteria</taxon>
        <taxon>Thermotogati</taxon>
        <taxon>Deinococcota</taxon>
        <taxon>Deinococci</taxon>
        <taxon>Deinococcales</taxon>
        <taxon>Deinococcaceae</taxon>
        <taxon>Deinococcus</taxon>
    </lineage>
</organism>